<comment type="caution">
    <text evidence="1">The sequence shown here is derived from an EMBL/GenBank/DDBJ whole genome shotgun (WGS) entry which is preliminary data.</text>
</comment>
<organism evidence="1 2">
    <name type="scientific">Polarella glacialis</name>
    <name type="common">Dinoflagellate</name>
    <dbReference type="NCBI Taxonomy" id="89957"/>
    <lineage>
        <taxon>Eukaryota</taxon>
        <taxon>Sar</taxon>
        <taxon>Alveolata</taxon>
        <taxon>Dinophyceae</taxon>
        <taxon>Suessiales</taxon>
        <taxon>Suessiaceae</taxon>
        <taxon>Polarella</taxon>
    </lineage>
</organism>
<proteinExistence type="predicted"/>
<reference evidence="1" key="1">
    <citation type="submission" date="2021-02" db="EMBL/GenBank/DDBJ databases">
        <authorList>
            <person name="Dougan E. K."/>
            <person name="Rhodes N."/>
            <person name="Thang M."/>
            <person name="Chan C."/>
        </authorList>
    </citation>
    <scope>NUCLEOTIDE SEQUENCE</scope>
</reference>
<name>A0A813HCQ5_POLGL</name>
<accession>A0A813HCQ5</accession>
<sequence>MHASELKKTLPYPRKLPQVGGQNKVISAINGQSWQGHVRYTPGDQQQGVEQSQSLIEAQDSCRIISCYSLLSSTGIKKEIGTVPEVHSPEELVPQPLPVLGLRNNNNKKACFRKEKMS</sequence>
<evidence type="ECO:0000313" key="2">
    <source>
        <dbReference type="Proteomes" id="UP000654075"/>
    </source>
</evidence>
<dbReference type="Proteomes" id="UP000654075">
    <property type="component" value="Unassembled WGS sequence"/>
</dbReference>
<evidence type="ECO:0000313" key="1">
    <source>
        <dbReference type="EMBL" id="CAE8635665.1"/>
    </source>
</evidence>
<dbReference type="EMBL" id="CAJNNV010031332">
    <property type="protein sequence ID" value="CAE8635665.1"/>
    <property type="molecule type" value="Genomic_DNA"/>
</dbReference>
<dbReference type="AlphaFoldDB" id="A0A813HCQ5"/>
<keyword evidence="2" id="KW-1185">Reference proteome</keyword>
<gene>
    <name evidence="1" type="ORF">PGLA1383_LOCUS51261</name>
</gene>
<protein>
    <submittedName>
        <fullName evidence="1">Uncharacterized protein</fullName>
    </submittedName>
</protein>